<dbReference type="Proteomes" id="UP000187506">
    <property type="component" value="Chromosome"/>
</dbReference>
<accession>A0AAC9PWQ5</accession>
<dbReference type="AlphaFoldDB" id="A0AAC9PWQ5"/>
<dbReference type="RefSeq" id="WP_076732366.1">
    <property type="nucleotide sequence ID" value="NZ_CP019352.1"/>
</dbReference>
<reference evidence="1 2" key="1">
    <citation type="submission" date="2017-01" db="EMBL/GenBank/DDBJ databases">
        <title>Complete genome of Lacinutrix venerupis DOK2-8 isolated from seawater in Dokdo.</title>
        <authorList>
            <person name="Chi W.-J."/>
            <person name="Kim J.H."/>
        </authorList>
    </citation>
    <scope>NUCLEOTIDE SEQUENCE [LARGE SCALE GENOMIC DNA]</scope>
    <source>
        <strain evidence="1 2">DOK2-8</strain>
    </source>
</reference>
<dbReference type="KEGG" id="lvn:BWR22_05245"/>
<evidence type="ECO:0008006" key="3">
    <source>
        <dbReference type="Google" id="ProtNLM"/>
    </source>
</evidence>
<organism evidence="1 2">
    <name type="scientific">Lacinutrix venerupis</name>
    <dbReference type="NCBI Taxonomy" id="1486034"/>
    <lineage>
        <taxon>Bacteria</taxon>
        <taxon>Pseudomonadati</taxon>
        <taxon>Bacteroidota</taxon>
        <taxon>Flavobacteriia</taxon>
        <taxon>Flavobacteriales</taxon>
        <taxon>Flavobacteriaceae</taxon>
        <taxon>Lacinutrix</taxon>
    </lineage>
</organism>
<dbReference type="InterPro" id="IPR024524">
    <property type="entry name" value="DUF3800"/>
</dbReference>
<dbReference type="Pfam" id="PF12686">
    <property type="entry name" value="DUF3800"/>
    <property type="match status" value="1"/>
</dbReference>
<protein>
    <recommendedName>
        <fullName evidence="3">DUF3800 domain-containing protein</fullName>
    </recommendedName>
</protein>
<gene>
    <name evidence="1" type="ORF">BWR22_05245</name>
</gene>
<proteinExistence type="predicted"/>
<dbReference type="EMBL" id="CP019352">
    <property type="protein sequence ID" value="APX99738.1"/>
    <property type="molecule type" value="Genomic_DNA"/>
</dbReference>
<name>A0AAC9PWQ5_9FLAO</name>
<evidence type="ECO:0000313" key="2">
    <source>
        <dbReference type="Proteomes" id="UP000187506"/>
    </source>
</evidence>
<sequence length="379" mass="44054">MNKITAFADEYGNNSFQFSTQGSHFIVATVICNSDKVTELENSVNEIRKKHNFQTGEIKSSGISKHHKRRIRVLSDVVNLDLSVYAVIVDKRKLKGKGFSYKKSFYKYLNNLLYKELFRTFPQLELYVDEHGGNDYMLEFKAYVNKHHQKTLFSGSQFGIENSKQSNLIQIADLIAGTLGYIYDETKISEYSEEFKTLIKPIVSDLNFFPKDYNFSDFVESNTDNAFNPLIAEVSHLRINDFIEKESGNDQQKIDQINFLKLLLLYQRVYYKSRYISTKEIFNHLNQSREKPLKEEYFRSKVVGNLRDKGILISSSPKGYKIPTSEKDLYSFIKHGNRIILPMANRIKQMRNAIKLASGNELDLLDNPDFKELKEMLNN</sequence>
<evidence type="ECO:0000313" key="1">
    <source>
        <dbReference type="EMBL" id="APX99738.1"/>
    </source>
</evidence>
<keyword evidence="2" id="KW-1185">Reference proteome</keyword>